<dbReference type="AlphaFoldDB" id="A0A8T1AMM9"/>
<sequence>MTAARNAQTPLKIRRRMKCVEDGAIAPLRVWRVGKDGTQDSDSEDEEDVIVGDAVDVTVRDRRNTYPNGLKVEVLDDINAGLNITTAARLHAIKSRTAVYCLSAPEKRKRLVEHVITAWDAGGERQQVHLLPWNPGTKVTTRVINFAVVGIEPSSL</sequence>
<gene>
    <name evidence="1" type="ORF">PC115_g21783</name>
</gene>
<organism evidence="1 2">
    <name type="scientific">Phytophthora cactorum</name>
    <dbReference type="NCBI Taxonomy" id="29920"/>
    <lineage>
        <taxon>Eukaryota</taxon>
        <taxon>Sar</taxon>
        <taxon>Stramenopiles</taxon>
        <taxon>Oomycota</taxon>
        <taxon>Peronosporomycetes</taxon>
        <taxon>Peronosporales</taxon>
        <taxon>Peronosporaceae</taxon>
        <taxon>Phytophthora</taxon>
    </lineage>
</organism>
<protein>
    <submittedName>
        <fullName evidence="1">Uncharacterized protein</fullName>
    </submittedName>
</protein>
<comment type="caution">
    <text evidence="1">The sequence shown here is derived from an EMBL/GenBank/DDBJ whole genome shotgun (WGS) entry which is preliminary data.</text>
</comment>
<name>A0A8T1AMM9_9STRA</name>
<dbReference type="Proteomes" id="UP000774804">
    <property type="component" value="Unassembled WGS sequence"/>
</dbReference>
<dbReference type="EMBL" id="RCMI01001616">
    <property type="protein sequence ID" value="KAG2882969.1"/>
    <property type="molecule type" value="Genomic_DNA"/>
</dbReference>
<evidence type="ECO:0000313" key="1">
    <source>
        <dbReference type="EMBL" id="KAG2882969.1"/>
    </source>
</evidence>
<accession>A0A8T1AMM9</accession>
<evidence type="ECO:0000313" key="2">
    <source>
        <dbReference type="Proteomes" id="UP000774804"/>
    </source>
</evidence>
<proteinExistence type="predicted"/>
<reference evidence="1" key="1">
    <citation type="submission" date="2018-10" db="EMBL/GenBank/DDBJ databases">
        <title>Effector identification in a new, highly contiguous assembly of the strawberry crown rot pathogen Phytophthora cactorum.</title>
        <authorList>
            <person name="Armitage A.D."/>
            <person name="Nellist C.F."/>
            <person name="Bates H."/>
            <person name="Vickerstaff R.J."/>
            <person name="Harrison R.J."/>
        </authorList>
    </citation>
    <scope>NUCLEOTIDE SEQUENCE</scope>
    <source>
        <strain evidence="1">4032</strain>
    </source>
</reference>